<feature type="transmembrane region" description="Helical" evidence="6">
    <location>
        <begin position="113"/>
        <end position="132"/>
    </location>
</feature>
<feature type="transmembrane region" description="Helical" evidence="6">
    <location>
        <begin position="327"/>
        <end position="348"/>
    </location>
</feature>
<evidence type="ECO:0000313" key="9">
    <source>
        <dbReference type="Proteomes" id="UP000193380"/>
    </source>
</evidence>
<feature type="transmembrane region" description="Helical" evidence="6">
    <location>
        <begin position="231"/>
        <end position="252"/>
    </location>
</feature>
<dbReference type="PaxDb" id="8022-A0A060YLM6"/>
<keyword evidence="3 6" id="KW-0812">Transmembrane</keyword>
<dbReference type="InterPro" id="IPR049452">
    <property type="entry name" value="Anoctamin_TM"/>
</dbReference>
<feature type="transmembrane region" description="Helical" evidence="6">
    <location>
        <begin position="199"/>
        <end position="224"/>
    </location>
</feature>
<proteinExistence type="inferred from homology"/>
<evidence type="ECO:0000256" key="5">
    <source>
        <dbReference type="ARBA" id="ARBA00023136"/>
    </source>
</evidence>
<evidence type="ECO:0000256" key="4">
    <source>
        <dbReference type="ARBA" id="ARBA00022989"/>
    </source>
</evidence>
<name>A0A060YLM6_ONCMY</name>
<feature type="domain" description="Anoctamin transmembrane" evidence="7">
    <location>
        <begin position="1"/>
        <end position="121"/>
    </location>
</feature>
<feature type="transmembrane region" description="Helical" evidence="6">
    <location>
        <begin position="264"/>
        <end position="293"/>
    </location>
</feature>
<dbReference type="InterPro" id="IPR007632">
    <property type="entry name" value="Anoctamin"/>
</dbReference>
<reference evidence="8" key="1">
    <citation type="journal article" date="2014" name="Nat. Commun.">
        <title>The rainbow trout genome provides novel insights into evolution after whole-genome duplication in vertebrates.</title>
        <authorList>
            <person name="Berthelot C."/>
            <person name="Brunet F."/>
            <person name="Chalopin D."/>
            <person name="Juanchich A."/>
            <person name="Bernard M."/>
            <person name="Noel B."/>
            <person name="Bento P."/>
            <person name="Da Silva C."/>
            <person name="Labadie K."/>
            <person name="Alberti A."/>
            <person name="Aury J.M."/>
            <person name="Louis A."/>
            <person name="Dehais P."/>
            <person name="Bardou P."/>
            <person name="Montfort J."/>
            <person name="Klopp C."/>
            <person name="Cabau C."/>
            <person name="Gaspin C."/>
            <person name="Thorgaard G.H."/>
            <person name="Boussaha M."/>
            <person name="Quillet E."/>
            <person name="Guyomard R."/>
            <person name="Galiana D."/>
            <person name="Bobe J."/>
            <person name="Volff J.N."/>
            <person name="Genet C."/>
            <person name="Wincker P."/>
            <person name="Jaillon O."/>
            <person name="Roest Crollius H."/>
            <person name="Guiguen Y."/>
        </authorList>
    </citation>
    <scope>NUCLEOTIDE SEQUENCE [LARGE SCALE GENOMIC DNA]</scope>
</reference>
<dbReference type="PANTHER" id="PTHR12308">
    <property type="entry name" value="ANOCTAMIN"/>
    <property type="match status" value="1"/>
</dbReference>
<evidence type="ECO:0000256" key="2">
    <source>
        <dbReference type="ARBA" id="ARBA00009671"/>
    </source>
</evidence>
<protein>
    <recommendedName>
        <fullName evidence="6">Anoctamin</fullName>
    </recommendedName>
</protein>
<feature type="transmembrane region" description="Helical" evidence="6">
    <location>
        <begin position="63"/>
        <end position="86"/>
    </location>
</feature>
<keyword evidence="5 6" id="KW-0472">Membrane</keyword>
<dbReference type="Proteomes" id="UP000193380">
    <property type="component" value="Unassembled WGS sequence"/>
</dbReference>
<dbReference type="EMBL" id="FR910428">
    <property type="protein sequence ID" value="CDQ90349.1"/>
    <property type="molecule type" value="Genomic_DNA"/>
</dbReference>
<dbReference type="GO" id="GO:0005886">
    <property type="term" value="C:plasma membrane"/>
    <property type="evidence" value="ECO:0007669"/>
    <property type="project" value="TreeGrafter"/>
</dbReference>
<comment type="subcellular location">
    <subcellularLocation>
        <location evidence="1 6">Membrane</location>
        <topology evidence="1 6">Multi-pass membrane protein</topology>
    </subcellularLocation>
</comment>
<evidence type="ECO:0000256" key="1">
    <source>
        <dbReference type="ARBA" id="ARBA00004141"/>
    </source>
</evidence>
<dbReference type="STRING" id="8022.A0A060YLM6"/>
<dbReference type="AlphaFoldDB" id="A0A060YLM6"/>
<evidence type="ECO:0000256" key="3">
    <source>
        <dbReference type="ARBA" id="ARBA00022692"/>
    </source>
</evidence>
<reference evidence="8" key="2">
    <citation type="submission" date="2014-03" db="EMBL/GenBank/DDBJ databases">
        <authorList>
            <person name="Genoscope - CEA"/>
        </authorList>
    </citation>
    <scope>NUCLEOTIDE SEQUENCE</scope>
</reference>
<gene>
    <name evidence="8" type="ORF">GSONMT00006543001</name>
</gene>
<comment type="similarity">
    <text evidence="2 6">Belongs to the anoctamin family.</text>
</comment>
<evidence type="ECO:0000313" key="8">
    <source>
        <dbReference type="EMBL" id="CDQ90349.1"/>
    </source>
</evidence>
<dbReference type="PANTHER" id="PTHR12308:SF51">
    <property type="entry name" value="ANOCTAMIN-8"/>
    <property type="match status" value="1"/>
</dbReference>
<dbReference type="Pfam" id="PF04547">
    <property type="entry name" value="Anoctamin"/>
    <property type="match status" value="1"/>
</dbReference>
<dbReference type="GO" id="GO:0005254">
    <property type="term" value="F:chloride channel activity"/>
    <property type="evidence" value="ECO:0007669"/>
    <property type="project" value="TreeGrafter"/>
</dbReference>
<sequence length="357" mass="40633">MLLCFELQEFVMGIKEVPRLARFIPKIMLAITVTACDEVYRKIAYWLNDMENYRLQSAYEKHLIIKLVLFQFVNSYLSLFYIGFYLKDMERLKEVLLVFSLGQSLLRQLKDNVLPFVFLKIKLLVVTIPWVIKASFRSKHLATFGFEQLFYKVCVGKSFAWHVNLSLCPFVILPVLLSFFLSFCPSFCHSVLLPVTLSFFLSLCPSSCHSVLLPVTLSFFLSLCPSSCHSVLLSFFLSFVLLPVTLSFFLSLCPSSCHSVLLPVTLSFFLSLCSSSCHSVLLPVTLSFFLSLCSSSCHSVLLPVTQSISNNCGLVLFISVFLKTQNVPGYVFIPHFLFVLRNILIICCHRCKLMTED</sequence>
<organism evidence="8 9">
    <name type="scientific">Oncorhynchus mykiss</name>
    <name type="common">Rainbow trout</name>
    <name type="synonym">Salmo gairdneri</name>
    <dbReference type="NCBI Taxonomy" id="8022"/>
    <lineage>
        <taxon>Eukaryota</taxon>
        <taxon>Metazoa</taxon>
        <taxon>Chordata</taxon>
        <taxon>Craniata</taxon>
        <taxon>Vertebrata</taxon>
        <taxon>Euteleostomi</taxon>
        <taxon>Actinopterygii</taxon>
        <taxon>Neopterygii</taxon>
        <taxon>Teleostei</taxon>
        <taxon>Protacanthopterygii</taxon>
        <taxon>Salmoniformes</taxon>
        <taxon>Salmonidae</taxon>
        <taxon>Salmoninae</taxon>
        <taxon>Oncorhynchus</taxon>
    </lineage>
</organism>
<evidence type="ECO:0000256" key="6">
    <source>
        <dbReference type="RuleBase" id="RU280814"/>
    </source>
</evidence>
<comment type="caution">
    <text evidence="6">Lacks conserved residue(s) required for the propagation of feature annotation.</text>
</comment>
<keyword evidence="4 6" id="KW-1133">Transmembrane helix</keyword>
<accession>A0A060YLM6</accession>
<feature type="transmembrane region" description="Helical" evidence="6">
    <location>
        <begin position="167"/>
        <end position="193"/>
    </location>
</feature>
<evidence type="ECO:0000259" key="7">
    <source>
        <dbReference type="Pfam" id="PF04547"/>
    </source>
</evidence>